<feature type="transmembrane region" description="Helical" evidence="1">
    <location>
        <begin position="52"/>
        <end position="72"/>
    </location>
</feature>
<feature type="transmembrane region" description="Helical" evidence="1">
    <location>
        <begin position="385"/>
        <end position="403"/>
    </location>
</feature>
<dbReference type="InterPro" id="IPR026505">
    <property type="entry name" value="Solute_c_fam_35_mem_F3/F4"/>
</dbReference>
<feature type="transmembrane region" description="Helical" evidence="1">
    <location>
        <begin position="114"/>
        <end position="134"/>
    </location>
</feature>
<evidence type="ECO:0000313" key="3">
    <source>
        <dbReference type="Proteomes" id="UP000008064"/>
    </source>
</evidence>
<sequence length="405" mass="43753">MVGRQGSSVAVPRLGGKAAVALFAVVLFAFVIETQLTQYVQSTLGFRQPYFIFYIVHSAFLLSFPIHYLYLLSATKYTHRALVSGLSTAISRQLSNKLDVPHTHQPSIFPTLRFVVLAIILTAGYSVPGLLWFAAISLAPVTDVTAIWNANAFFAYLLSVKLLNLKWDVRRLGAVFLATLGVLAVVYGGSTSSTHDSVAEEASVQSPSQQPSSPFIGDMLTLVASFAYGLYQVLYKKFAALPSDPELASDTSFYEYLSDSESSLVEEGDEPVISADDEIAYPPPFGLHPNLLTGTIGLFTLLTLWIPIPLLHYYDIEKFALPANLRTTGVIAGIASSGVVFNSGFMILLGVWGPIVTSVGNLLTIVLILLSDVIFGFAAITPWSLAGAGTIVAAFAVLVYTMYER</sequence>
<dbReference type="AlphaFoldDB" id="F8NKL7"/>
<dbReference type="Proteomes" id="UP000008064">
    <property type="component" value="Unassembled WGS sequence"/>
</dbReference>
<dbReference type="KEGG" id="sla:SERLADRAFT_359958"/>
<proteinExistence type="predicted"/>
<feature type="transmembrane region" description="Helical" evidence="1">
    <location>
        <begin position="146"/>
        <end position="165"/>
    </location>
</feature>
<evidence type="ECO:0008006" key="4">
    <source>
        <dbReference type="Google" id="ProtNLM"/>
    </source>
</evidence>
<keyword evidence="1" id="KW-1133">Transmembrane helix</keyword>
<dbReference type="GeneID" id="18809731"/>
<feature type="transmembrane region" description="Helical" evidence="1">
    <location>
        <begin position="359"/>
        <end position="379"/>
    </location>
</feature>
<gene>
    <name evidence="2" type="ORF">SERLADRAFT_359958</name>
</gene>
<reference evidence="3" key="1">
    <citation type="journal article" date="2011" name="Science">
        <title>The plant cell wall-decomposing machinery underlies the functional diversity of forest fungi.</title>
        <authorList>
            <person name="Eastwood D.C."/>
            <person name="Floudas D."/>
            <person name="Binder M."/>
            <person name="Majcherczyk A."/>
            <person name="Schneider P."/>
            <person name="Aerts A."/>
            <person name="Asiegbu F.O."/>
            <person name="Baker S.E."/>
            <person name="Barry K."/>
            <person name="Bendiksby M."/>
            <person name="Blumentritt M."/>
            <person name="Coutinho P.M."/>
            <person name="Cullen D."/>
            <person name="de Vries R.P."/>
            <person name="Gathman A."/>
            <person name="Goodell B."/>
            <person name="Henrissat B."/>
            <person name="Ihrmark K."/>
            <person name="Kauserud H."/>
            <person name="Kohler A."/>
            <person name="LaButti K."/>
            <person name="Lapidus A."/>
            <person name="Lavin J.L."/>
            <person name="Lee Y.-H."/>
            <person name="Lindquist E."/>
            <person name="Lilly W."/>
            <person name="Lucas S."/>
            <person name="Morin E."/>
            <person name="Murat C."/>
            <person name="Oguiza J.A."/>
            <person name="Park J."/>
            <person name="Pisabarro A.G."/>
            <person name="Riley R."/>
            <person name="Rosling A."/>
            <person name="Salamov A."/>
            <person name="Schmidt O."/>
            <person name="Schmutz J."/>
            <person name="Skrede I."/>
            <person name="Stenlid J."/>
            <person name="Wiebenga A."/>
            <person name="Xie X."/>
            <person name="Kuees U."/>
            <person name="Hibbett D.S."/>
            <person name="Hoffmeister D."/>
            <person name="Hoegberg N."/>
            <person name="Martin F."/>
            <person name="Grigoriev I.V."/>
            <person name="Watkinson S.C."/>
        </authorList>
    </citation>
    <scope>NUCLEOTIDE SEQUENCE [LARGE SCALE GENOMIC DNA]</scope>
    <source>
        <strain evidence="3">S7.9</strain>
    </source>
</reference>
<feature type="transmembrane region" description="Helical" evidence="1">
    <location>
        <begin position="172"/>
        <end position="190"/>
    </location>
</feature>
<protein>
    <recommendedName>
        <fullName evidence="4">EamA domain-containing protein</fullName>
    </recommendedName>
</protein>
<dbReference type="PANTHER" id="PTHR19346:SF4">
    <property type="entry name" value="SUGAR PHOSPHATE TRANSPORTER DOMAIN-CONTAINING PROTEIN"/>
    <property type="match status" value="1"/>
</dbReference>
<feature type="transmembrane region" description="Helical" evidence="1">
    <location>
        <begin position="14"/>
        <end position="32"/>
    </location>
</feature>
<keyword evidence="1" id="KW-0472">Membrane</keyword>
<dbReference type="OrthoDB" id="10062838at2759"/>
<dbReference type="EMBL" id="GL945430">
    <property type="protein sequence ID" value="EGO28789.1"/>
    <property type="molecule type" value="Genomic_DNA"/>
</dbReference>
<evidence type="ECO:0000256" key="1">
    <source>
        <dbReference type="SAM" id="Phobius"/>
    </source>
</evidence>
<feature type="transmembrane region" description="Helical" evidence="1">
    <location>
        <begin position="215"/>
        <end position="234"/>
    </location>
</feature>
<accession>F8NKL7</accession>
<dbReference type="PANTHER" id="PTHR19346">
    <property type="entry name" value="SUGAR PHOSPHATE TRANSPORTER DOMAIN-CONTAINING PROTEIN"/>
    <property type="match status" value="1"/>
</dbReference>
<dbReference type="HOGENOM" id="CLU_025401_1_0_1"/>
<organism evidence="3">
    <name type="scientific">Serpula lacrymans var. lacrymans (strain S7.9)</name>
    <name type="common">Dry rot fungus</name>
    <dbReference type="NCBI Taxonomy" id="578457"/>
    <lineage>
        <taxon>Eukaryota</taxon>
        <taxon>Fungi</taxon>
        <taxon>Dikarya</taxon>
        <taxon>Basidiomycota</taxon>
        <taxon>Agaricomycotina</taxon>
        <taxon>Agaricomycetes</taxon>
        <taxon>Agaricomycetidae</taxon>
        <taxon>Boletales</taxon>
        <taxon>Coniophorineae</taxon>
        <taxon>Serpulaceae</taxon>
        <taxon>Serpula</taxon>
    </lineage>
</organism>
<feature type="transmembrane region" description="Helical" evidence="1">
    <location>
        <begin position="330"/>
        <end position="352"/>
    </location>
</feature>
<feature type="transmembrane region" description="Helical" evidence="1">
    <location>
        <begin position="291"/>
        <end position="310"/>
    </location>
</feature>
<keyword evidence="1" id="KW-0812">Transmembrane</keyword>
<evidence type="ECO:0000313" key="2">
    <source>
        <dbReference type="EMBL" id="EGO28789.1"/>
    </source>
</evidence>
<dbReference type="RefSeq" id="XP_007314988.1">
    <property type="nucleotide sequence ID" value="XM_007314926.1"/>
</dbReference>
<name>F8NKL7_SERL9</name>